<keyword evidence="3 9" id="KW-1003">Cell membrane</keyword>
<sequence length="310" mass="34304">MRFSGFAEASDRKFDFVKKARYFFIFSIVITVLGIITLGIHGLNYGVDFRAGSSVDIAVKKDLTGQKDEIEKYLKDSGFGEPGLTVGTSRVTLRFDDVLTDAKEKTLKEGFNEKFDKDASAEVNTVDVEIAKELQTNALYAMLVASIGIVIYVSIRFEWRFAIAAIVALLHDAFIVISLFSIFELEVNLPFIVAILTIIGYSINDTIVIFDRIRENLRFAKLKNAADIAKLVNESIWQTLTRSINTVMTVVVAALCLLIFGSESIRLFSLAILFGLVSGAYSSIFIASQLWLVLKNKQKPKAAVKSPAAS</sequence>
<dbReference type="InterPro" id="IPR022645">
    <property type="entry name" value="SecD/SecF_bac"/>
</dbReference>
<dbReference type="NCBIfam" id="TIGR00916">
    <property type="entry name" value="2A0604s01"/>
    <property type="match status" value="1"/>
</dbReference>
<keyword evidence="8 9" id="KW-0472">Membrane</keyword>
<feature type="domain" description="Protein export membrane protein SecD/SecF C-terminal" evidence="10">
    <location>
        <begin position="115"/>
        <end position="296"/>
    </location>
</feature>
<dbReference type="RefSeq" id="WP_210654780.1">
    <property type="nucleotide sequence ID" value="NZ_JAGKSP010000001.1"/>
</dbReference>
<dbReference type="Gene3D" id="1.20.1640.10">
    <property type="entry name" value="Multidrug efflux transporter AcrB transmembrane domain"/>
    <property type="match status" value="1"/>
</dbReference>
<evidence type="ECO:0000256" key="1">
    <source>
        <dbReference type="ARBA" id="ARBA00004651"/>
    </source>
</evidence>
<keyword evidence="6 9" id="KW-1133">Transmembrane helix</keyword>
<evidence type="ECO:0000256" key="7">
    <source>
        <dbReference type="ARBA" id="ARBA00023010"/>
    </source>
</evidence>
<dbReference type="InterPro" id="IPR005665">
    <property type="entry name" value="SecF_bac"/>
</dbReference>
<comment type="similarity">
    <text evidence="9">Belongs to the SecD/SecF family. SecF subfamily.</text>
</comment>
<dbReference type="Pfam" id="PF07549">
    <property type="entry name" value="Sec_GG"/>
    <property type="match status" value="1"/>
</dbReference>
<dbReference type="InterPro" id="IPR048634">
    <property type="entry name" value="SecD_SecF_C"/>
</dbReference>
<feature type="transmembrane region" description="Helical" evidence="9">
    <location>
        <begin position="21"/>
        <end position="43"/>
    </location>
</feature>
<evidence type="ECO:0000256" key="2">
    <source>
        <dbReference type="ARBA" id="ARBA00022448"/>
    </source>
</evidence>
<comment type="function">
    <text evidence="9">Part of the Sec protein translocase complex. Interacts with the SecYEG preprotein conducting channel. SecDF uses the proton motive force (PMF) to complete protein translocation after the ATP-dependent function of SecA.</text>
</comment>
<evidence type="ECO:0000256" key="5">
    <source>
        <dbReference type="ARBA" id="ARBA00022927"/>
    </source>
</evidence>
<feature type="transmembrane region" description="Helical" evidence="9">
    <location>
        <begin position="162"/>
        <end position="183"/>
    </location>
</feature>
<evidence type="ECO:0000256" key="9">
    <source>
        <dbReference type="HAMAP-Rule" id="MF_01464"/>
    </source>
</evidence>
<protein>
    <recommendedName>
        <fullName evidence="9">Protein-export membrane protein SecF</fullName>
    </recommendedName>
</protein>
<dbReference type="SUPFAM" id="SSF82866">
    <property type="entry name" value="Multidrug efflux transporter AcrB transmembrane domain"/>
    <property type="match status" value="1"/>
</dbReference>
<keyword evidence="7 9" id="KW-0811">Translocation</keyword>
<evidence type="ECO:0000256" key="4">
    <source>
        <dbReference type="ARBA" id="ARBA00022692"/>
    </source>
</evidence>
<dbReference type="PANTHER" id="PTHR30081:SF8">
    <property type="entry name" value="PROTEIN TRANSLOCASE SUBUNIT SECF"/>
    <property type="match status" value="1"/>
</dbReference>
<keyword evidence="2 9" id="KW-0813">Transport</keyword>
<organism evidence="11 12">
    <name type="scientific">Paenibacillus lignilyticus</name>
    <dbReference type="NCBI Taxonomy" id="1172615"/>
    <lineage>
        <taxon>Bacteria</taxon>
        <taxon>Bacillati</taxon>
        <taxon>Bacillota</taxon>
        <taxon>Bacilli</taxon>
        <taxon>Bacillales</taxon>
        <taxon>Paenibacillaceae</taxon>
        <taxon>Paenibacillus</taxon>
    </lineage>
</organism>
<dbReference type="InterPro" id="IPR022813">
    <property type="entry name" value="SecD/SecF_arch_bac"/>
</dbReference>
<feature type="transmembrane region" description="Helical" evidence="9">
    <location>
        <begin position="267"/>
        <end position="294"/>
    </location>
</feature>
<dbReference type="EMBL" id="JAGKSP010000001">
    <property type="protein sequence ID" value="MBP3961372.1"/>
    <property type="molecule type" value="Genomic_DNA"/>
</dbReference>
<dbReference type="Proteomes" id="UP000673394">
    <property type="component" value="Unassembled WGS sequence"/>
</dbReference>
<comment type="subunit">
    <text evidence="9">Forms a complex with SecD. Part of the essential Sec protein translocation apparatus which comprises SecA, SecYEG and auxiliary proteins SecDF. Other proteins may also be involved.</text>
</comment>
<proteinExistence type="inferred from homology"/>
<evidence type="ECO:0000256" key="6">
    <source>
        <dbReference type="ARBA" id="ARBA00022989"/>
    </source>
</evidence>
<keyword evidence="12" id="KW-1185">Reference proteome</keyword>
<evidence type="ECO:0000313" key="12">
    <source>
        <dbReference type="Proteomes" id="UP000673394"/>
    </source>
</evidence>
<dbReference type="PANTHER" id="PTHR30081">
    <property type="entry name" value="PROTEIN-EXPORT MEMBRANE PROTEIN SEC"/>
    <property type="match status" value="1"/>
</dbReference>
<dbReference type="NCBIfam" id="TIGR00966">
    <property type="entry name" value="transloc_SecF"/>
    <property type="match status" value="1"/>
</dbReference>
<comment type="subcellular location">
    <subcellularLocation>
        <location evidence="1 9">Cell membrane</location>
        <topology evidence="1 9">Multi-pass membrane protein</topology>
    </subcellularLocation>
</comment>
<name>A0ABS5C5V2_9BACL</name>
<dbReference type="HAMAP" id="MF_01464_B">
    <property type="entry name" value="SecF_B"/>
    <property type="match status" value="1"/>
</dbReference>
<evidence type="ECO:0000256" key="3">
    <source>
        <dbReference type="ARBA" id="ARBA00022475"/>
    </source>
</evidence>
<evidence type="ECO:0000259" key="10">
    <source>
        <dbReference type="Pfam" id="PF02355"/>
    </source>
</evidence>
<feature type="transmembrane region" description="Helical" evidence="9">
    <location>
        <begin position="138"/>
        <end position="155"/>
    </location>
</feature>
<gene>
    <name evidence="9 11" type="primary">secF</name>
    <name evidence="11" type="ORF">I8J30_01510</name>
</gene>
<dbReference type="InterPro" id="IPR022646">
    <property type="entry name" value="SecD/SecF_CS"/>
</dbReference>
<dbReference type="InterPro" id="IPR055344">
    <property type="entry name" value="SecD_SecF_C_bact"/>
</dbReference>
<comment type="caution">
    <text evidence="11">The sequence shown here is derived from an EMBL/GenBank/DDBJ whole genome shotgun (WGS) entry which is preliminary data.</text>
</comment>
<dbReference type="Pfam" id="PF02355">
    <property type="entry name" value="SecD_SecF_C"/>
    <property type="match status" value="1"/>
</dbReference>
<evidence type="ECO:0000313" key="11">
    <source>
        <dbReference type="EMBL" id="MBP3961372.1"/>
    </source>
</evidence>
<feature type="transmembrane region" description="Helical" evidence="9">
    <location>
        <begin position="189"/>
        <end position="210"/>
    </location>
</feature>
<keyword evidence="4 9" id="KW-0812">Transmembrane</keyword>
<keyword evidence="5 9" id="KW-0653">Protein transport</keyword>
<evidence type="ECO:0000256" key="8">
    <source>
        <dbReference type="ARBA" id="ARBA00023136"/>
    </source>
</evidence>
<reference evidence="11 12" key="1">
    <citation type="submission" date="2021-04" db="EMBL/GenBank/DDBJ databases">
        <title>Paenibacillus sp. DLE-14 whole genome sequence.</title>
        <authorList>
            <person name="Ham Y.J."/>
        </authorList>
    </citation>
    <scope>NUCLEOTIDE SEQUENCE [LARGE SCALE GENOMIC DNA]</scope>
    <source>
        <strain evidence="11 12">DLE-14</strain>
    </source>
</reference>
<dbReference type="PRINTS" id="PR01755">
    <property type="entry name" value="SECFTRNLCASE"/>
</dbReference>
<accession>A0ABS5C5V2</accession>
<feature type="transmembrane region" description="Helical" evidence="9">
    <location>
        <begin position="243"/>
        <end position="261"/>
    </location>
</feature>